<keyword evidence="3" id="KW-0812">Transmembrane</keyword>
<dbReference type="STRING" id="115783.SAMN02745119_01257"/>
<dbReference type="NCBIfam" id="TIGR00254">
    <property type="entry name" value="GGDEF"/>
    <property type="match status" value="1"/>
</dbReference>
<feature type="domain" description="GGDEF" evidence="4">
    <location>
        <begin position="540"/>
        <end position="669"/>
    </location>
</feature>
<evidence type="ECO:0000313" key="6">
    <source>
        <dbReference type="Proteomes" id="UP000190102"/>
    </source>
</evidence>
<dbReference type="SUPFAM" id="SSF55073">
    <property type="entry name" value="Nucleotide cyclase"/>
    <property type="match status" value="1"/>
</dbReference>
<evidence type="ECO:0000259" key="4">
    <source>
        <dbReference type="PROSITE" id="PS50887"/>
    </source>
</evidence>
<keyword evidence="3" id="KW-0472">Membrane</keyword>
<dbReference type="PANTHER" id="PTHR45138:SF9">
    <property type="entry name" value="DIGUANYLATE CYCLASE DGCM-RELATED"/>
    <property type="match status" value="1"/>
</dbReference>
<keyword evidence="6" id="KW-1185">Reference proteome</keyword>
<dbReference type="InterPro" id="IPR050469">
    <property type="entry name" value="Diguanylate_Cyclase"/>
</dbReference>
<dbReference type="Gene3D" id="3.30.450.40">
    <property type="match status" value="1"/>
</dbReference>
<feature type="transmembrane region" description="Helical" evidence="3">
    <location>
        <begin position="296"/>
        <end position="317"/>
    </location>
</feature>
<dbReference type="Pfam" id="PF00990">
    <property type="entry name" value="GGDEF"/>
    <property type="match status" value="1"/>
</dbReference>
<name>A0A1T4MEZ5_9BACT</name>
<evidence type="ECO:0000256" key="3">
    <source>
        <dbReference type="SAM" id="Phobius"/>
    </source>
</evidence>
<dbReference type="InterPro" id="IPR029787">
    <property type="entry name" value="Nucleotide_cyclase"/>
</dbReference>
<dbReference type="Pfam" id="PF13185">
    <property type="entry name" value="GAF_2"/>
    <property type="match status" value="1"/>
</dbReference>
<dbReference type="InterPro" id="IPR000160">
    <property type="entry name" value="GGDEF_dom"/>
</dbReference>
<dbReference type="AlphaFoldDB" id="A0A1T4MEZ5"/>
<accession>A0A1T4MEZ5</accession>
<dbReference type="SMART" id="SM00065">
    <property type="entry name" value="GAF"/>
    <property type="match status" value="1"/>
</dbReference>
<comment type="catalytic activity">
    <reaction evidence="2">
        <text>2 GTP = 3',3'-c-di-GMP + 2 diphosphate</text>
        <dbReference type="Rhea" id="RHEA:24898"/>
        <dbReference type="ChEBI" id="CHEBI:33019"/>
        <dbReference type="ChEBI" id="CHEBI:37565"/>
        <dbReference type="ChEBI" id="CHEBI:58805"/>
        <dbReference type="EC" id="2.7.7.65"/>
    </reaction>
</comment>
<protein>
    <recommendedName>
        <fullName evidence="1">diguanylate cyclase</fullName>
        <ecNumber evidence="1">2.7.7.65</ecNumber>
    </recommendedName>
</protein>
<reference evidence="6" key="1">
    <citation type="submission" date="2017-02" db="EMBL/GenBank/DDBJ databases">
        <authorList>
            <person name="Varghese N."/>
            <person name="Submissions S."/>
        </authorList>
    </citation>
    <scope>NUCLEOTIDE SEQUENCE [LARGE SCALE GENOMIC DNA]</scope>
    <source>
        <strain evidence="6">ATCC BAA-34</strain>
    </source>
</reference>
<dbReference type="FunFam" id="3.30.70.270:FF:000001">
    <property type="entry name" value="Diguanylate cyclase domain protein"/>
    <property type="match status" value="1"/>
</dbReference>
<dbReference type="InterPro" id="IPR003018">
    <property type="entry name" value="GAF"/>
</dbReference>
<dbReference type="Gene3D" id="3.30.70.270">
    <property type="match status" value="1"/>
</dbReference>
<dbReference type="Gene3D" id="3.30.450.20">
    <property type="entry name" value="PAS domain"/>
    <property type="match status" value="1"/>
</dbReference>
<dbReference type="CDD" id="cd12914">
    <property type="entry name" value="PDC1_DGC_like"/>
    <property type="match status" value="1"/>
</dbReference>
<dbReference type="PROSITE" id="PS50887">
    <property type="entry name" value="GGDEF"/>
    <property type="match status" value="1"/>
</dbReference>
<dbReference type="SUPFAM" id="SSF55781">
    <property type="entry name" value="GAF domain-like"/>
    <property type="match status" value="1"/>
</dbReference>
<dbReference type="InterPro" id="IPR043128">
    <property type="entry name" value="Rev_trsase/Diguanyl_cyclase"/>
</dbReference>
<dbReference type="RefSeq" id="WP_161947433.1">
    <property type="nucleotide sequence ID" value="NZ_FUWR01000005.1"/>
</dbReference>
<evidence type="ECO:0000256" key="1">
    <source>
        <dbReference type="ARBA" id="ARBA00012528"/>
    </source>
</evidence>
<dbReference type="PROSITE" id="PS51257">
    <property type="entry name" value="PROKAR_LIPOPROTEIN"/>
    <property type="match status" value="1"/>
</dbReference>
<dbReference type="CDD" id="cd12915">
    <property type="entry name" value="PDC2_DGC_like"/>
    <property type="match status" value="1"/>
</dbReference>
<dbReference type="Proteomes" id="UP000190102">
    <property type="component" value="Unassembled WGS sequence"/>
</dbReference>
<dbReference type="InterPro" id="IPR029016">
    <property type="entry name" value="GAF-like_dom_sf"/>
</dbReference>
<dbReference type="PANTHER" id="PTHR45138">
    <property type="entry name" value="REGULATORY COMPONENTS OF SENSORY TRANSDUCTION SYSTEM"/>
    <property type="match status" value="1"/>
</dbReference>
<sequence>MSKTLDRSSQYRMRQHWLALSVALTLLGCIVAYNLVSMRQRIISQEHQRLTNQARVIDKNIERQLTATSLTLEGIIDDLPELHRPQNHAQANKRLSVLADAMPGVRTLFYTDAKGTILASNRQELIGRNVTTRQFFDEPRRHPDPDTLYISPPFKSVLNRYVFDLTKIIPAPDGSFNGIVTAGVDPDYFETILASTLYAPDMWNTINHGDGLRFMTMPYREGQVGKNLAVPGSLFTRHKESGKPENIFTDTAYATGEYRMVALLTLQPKELKMDKPLVIIISRSPDAVLESWKNEAIFQGLLFLVACIGSSIGLFLLHRRQSLFEKQAQRAEAMVQIRYELLEYATMHTVDELLQYGLDEVCRISDSPIGFYHFVDPDQQALTLQAWSTRTLQEFCRAEGHGMHYGVEQAGVWAECIQTRAPAIHNDYAGLPNKKGLPPGHAPVMRELVVPVIRDERIVAVLGVGNKESDYTLKDAEEVLYLADVTWEIIDSRRSQEELKQANELLANHARIDYLTGIYNRRMFDGLMTAEIARSYRYNSSLSLIMMDIDHFKQVNDTLGHAAGDHVLQKIAELISGRIRNYDIFSRWGGEEFVIMAPKNDVCKAAELAEILREAIEQFDFGNGLKITVSFGVTQYWYGEEPEEFVARADTALYQAKHKGRNRVEIAEQPVVLSKNCVTEELVRLPLLEASS</sequence>
<gene>
    <name evidence="5" type="ORF">SAMN02745119_01257</name>
</gene>
<keyword evidence="3" id="KW-1133">Transmembrane helix</keyword>
<evidence type="ECO:0000313" key="5">
    <source>
        <dbReference type="EMBL" id="SJZ65334.1"/>
    </source>
</evidence>
<dbReference type="GO" id="GO:0052621">
    <property type="term" value="F:diguanylate cyclase activity"/>
    <property type="evidence" value="ECO:0007669"/>
    <property type="project" value="UniProtKB-EC"/>
</dbReference>
<dbReference type="CDD" id="cd01949">
    <property type="entry name" value="GGDEF"/>
    <property type="match status" value="1"/>
</dbReference>
<dbReference type="SMART" id="SM00267">
    <property type="entry name" value="GGDEF"/>
    <property type="match status" value="1"/>
</dbReference>
<dbReference type="EC" id="2.7.7.65" evidence="1"/>
<organism evidence="5 6">
    <name type="scientific">Trichlorobacter thiogenes</name>
    <dbReference type="NCBI Taxonomy" id="115783"/>
    <lineage>
        <taxon>Bacteria</taxon>
        <taxon>Pseudomonadati</taxon>
        <taxon>Thermodesulfobacteriota</taxon>
        <taxon>Desulfuromonadia</taxon>
        <taxon>Geobacterales</taxon>
        <taxon>Geobacteraceae</taxon>
        <taxon>Trichlorobacter</taxon>
    </lineage>
</organism>
<proteinExistence type="predicted"/>
<dbReference type="EMBL" id="FUWR01000005">
    <property type="protein sequence ID" value="SJZ65334.1"/>
    <property type="molecule type" value="Genomic_DNA"/>
</dbReference>
<evidence type="ECO:0000256" key="2">
    <source>
        <dbReference type="ARBA" id="ARBA00034247"/>
    </source>
</evidence>